<dbReference type="PROSITE" id="PS50820">
    <property type="entry name" value="LCCL"/>
    <property type="match status" value="3"/>
</dbReference>
<dbReference type="InterPro" id="IPR004043">
    <property type="entry name" value="LCCL"/>
</dbReference>
<feature type="domain" description="LCCL" evidence="2">
    <location>
        <begin position="255"/>
        <end position="315"/>
    </location>
</feature>
<organism evidence="3 4">
    <name type="scientific">Neoroseomonas marina</name>
    <dbReference type="NCBI Taxonomy" id="1232220"/>
    <lineage>
        <taxon>Bacteria</taxon>
        <taxon>Pseudomonadati</taxon>
        <taxon>Pseudomonadota</taxon>
        <taxon>Alphaproteobacteria</taxon>
        <taxon>Acetobacterales</taxon>
        <taxon>Acetobacteraceae</taxon>
        <taxon>Neoroseomonas</taxon>
    </lineage>
</organism>
<reference evidence="3 4" key="1">
    <citation type="submission" date="2020-03" db="EMBL/GenBank/DDBJ databases">
        <authorList>
            <person name="Sun Q."/>
        </authorList>
    </citation>
    <scope>NUCLEOTIDE SEQUENCE [LARGE SCALE GENOMIC DNA]</scope>
    <source>
        <strain evidence="3 4">JC162</strain>
    </source>
</reference>
<feature type="domain" description="LCCL" evidence="2">
    <location>
        <begin position="149"/>
        <end position="210"/>
    </location>
</feature>
<keyword evidence="1" id="KW-0732">Signal</keyword>
<accession>A0A848E9J7</accession>
<proteinExistence type="predicted"/>
<dbReference type="SUPFAM" id="SSF69848">
    <property type="entry name" value="LCCL domain"/>
    <property type="match status" value="3"/>
</dbReference>
<evidence type="ECO:0000313" key="4">
    <source>
        <dbReference type="Proteomes" id="UP000548582"/>
    </source>
</evidence>
<evidence type="ECO:0000256" key="1">
    <source>
        <dbReference type="SAM" id="SignalP"/>
    </source>
</evidence>
<evidence type="ECO:0000259" key="2">
    <source>
        <dbReference type="PROSITE" id="PS50820"/>
    </source>
</evidence>
<feature type="chain" id="PRO_5032290364" description="LCCL domain-containing protein" evidence="1">
    <location>
        <begin position="19"/>
        <end position="319"/>
    </location>
</feature>
<sequence length="319" mass="31351">MRRLVLALLCWFAGVATAAAQAPCPGNFEGRSEAVACTCSAEAASGGSVWGSGPYTTDSRVCRAAVHAGAIPATGGLIHVFPAPGEAAYRGSTAHGVTSMEYGSWGGSFVVTPPGGTAARPLTACPDSFQDGSGTISCTCTPAATASGSVWGSGTYTSDSRICRAAVHAGVIPAAGGAITVTPAPGRASYDGSAANGVTSSRYGAWSSSFTVAGIAPPPPRPVLDGPPACPAAFGGQSAPLACTCTAEAAAAGTVWGTGVYTTDSRVCRAAVHAGVIPPAGGVVNVVPVPGLPAYFGSAQNGVTSASYGPWSASFSFRR</sequence>
<dbReference type="RefSeq" id="WP_170052431.1">
    <property type="nucleotide sequence ID" value="NZ_JABBKX010000001.1"/>
</dbReference>
<dbReference type="Pfam" id="PF03815">
    <property type="entry name" value="LCCL"/>
    <property type="match status" value="3"/>
</dbReference>
<protein>
    <recommendedName>
        <fullName evidence="2">LCCL domain-containing protein</fullName>
    </recommendedName>
</protein>
<dbReference type="PANTHER" id="PTHR31331">
    <property type="entry name" value="LCCL DOMAIN PROTEIN (AFU_ORTHOLOGUE AFUA_5G08630)"/>
    <property type="match status" value="1"/>
</dbReference>
<gene>
    <name evidence="3" type="ORF">GWK16_02770</name>
</gene>
<feature type="domain" description="LCCL" evidence="2">
    <location>
        <begin position="48"/>
        <end position="109"/>
    </location>
</feature>
<name>A0A848E9J7_9PROT</name>
<evidence type="ECO:0000313" key="3">
    <source>
        <dbReference type="EMBL" id="NMJ40150.1"/>
    </source>
</evidence>
<keyword evidence="4" id="KW-1185">Reference proteome</keyword>
<dbReference type="Gene3D" id="2.170.130.20">
    <property type="entry name" value="LCCL-like domain"/>
    <property type="match status" value="3"/>
</dbReference>
<dbReference type="InterPro" id="IPR036609">
    <property type="entry name" value="LCCL_sf"/>
</dbReference>
<comment type="caution">
    <text evidence="3">The sequence shown here is derived from an EMBL/GenBank/DDBJ whole genome shotgun (WGS) entry which is preliminary data.</text>
</comment>
<dbReference type="Proteomes" id="UP000548582">
    <property type="component" value="Unassembled WGS sequence"/>
</dbReference>
<dbReference type="InterPro" id="IPR051957">
    <property type="entry name" value="CRISP-LCCL_domain"/>
</dbReference>
<dbReference type="SMART" id="SM00603">
    <property type="entry name" value="LCCL"/>
    <property type="match status" value="3"/>
</dbReference>
<feature type="signal peptide" evidence="1">
    <location>
        <begin position="1"/>
        <end position="18"/>
    </location>
</feature>
<dbReference type="PANTHER" id="PTHR31331:SF1">
    <property type="entry name" value="CYSTEINE RICH SECRETORY PROTEIN LCCL DOMAIN CONTAINING 2"/>
    <property type="match status" value="1"/>
</dbReference>
<dbReference type="EMBL" id="JABBKX010000001">
    <property type="protein sequence ID" value="NMJ40150.1"/>
    <property type="molecule type" value="Genomic_DNA"/>
</dbReference>
<dbReference type="AlphaFoldDB" id="A0A848E9J7"/>